<evidence type="ECO:0000256" key="1">
    <source>
        <dbReference type="SAM" id="MobiDB-lite"/>
    </source>
</evidence>
<keyword evidence="3" id="KW-1185">Reference proteome</keyword>
<reference evidence="2 3" key="1">
    <citation type="submission" date="2021-01" db="EMBL/GenBank/DDBJ databases">
        <title>Whole genome shotgun sequence of Catellatospora coxensis NBRC 107359.</title>
        <authorList>
            <person name="Komaki H."/>
            <person name="Tamura T."/>
        </authorList>
    </citation>
    <scope>NUCLEOTIDE SEQUENCE [LARGE SCALE GENOMIC DNA]</scope>
    <source>
        <strain evidence="2 3">NBRC 107359</strain>
    </source>
</reference>
<feature type="compositionally biased region" description="Basic residues" evidence="1">
    <location>
        <begin position="30"/>
        <end position="43"/>
    </location>
</feature>
<name>A0A8J3PC16_9ACTN</name>
<dbReference type="AlphaFoldDB" id="A0A8J3PC16"/>
<dbReference type="Proteomes" id="UP000630887">
    <property type="component" value="Unassembled WGS sequence"/>
</dbReference>
<organism evidence="2 3">
    <name type="scientific">Catellatospora coxensis</name>
    <dbReference type="NCBI Taxonomy" id="310354"/>
    <lineage>
        <taxon>Bacteria</taxon>
        <taxon>Bacillati</taxon>
        <taxon>Actinomycetota</taxon>
        <taxon>Actinomycetes</taxon>
        <taxon>Micromonosporales</taxon>
        <taxon>Micromonosporaceae</taxon>
        <taxon>Catellatospora</taxon>
    </lineage>
</organism>
<proteinExistence type="predicted"/>
<comment type="caution">
    <text evidence="2">The sequence shown here is derived from an EMBL/GenBank/DDBJ whole genome shotgun (WGS) entry which is preliminary data.</text>
</comment>
<gene>
    <name evidence="2" type="ORF">Cco03nite_82220</name>
</gene>
<sequence length="145" mass="15211">MVARTLPDQFRASSVAARTAFAGGPGARSRSARFCKAAARRASRRTDPSPLPPAPGQSSWPRRTGGSRDRRSADWYAASGAAAGAHERRRGAGRVGERAGGPQVVGEALGDGLVTGVEVVERVRDAQMQPDSPLPGRGLENRLPD</sequence>
<protein>
    <submittedName>
        <fullName evidence="2">Uncharacterized protein</fullName>
    </submittedName>
</protein>
<feature type="region of interest" description="Disordered" evidence="1">
    <location>
        <begin position="123"/>
        <end position="145"/>
    </location>
</feature>
<feature type="region of interest" description="Disordered" evidence="1">
    <location>
        <begin position="20"/>
        <end position="107"/>
    </location>
</feature>
<dbReference type="EMBL" id="BONI01000145">
    <property type="protein sequence ID" value="GIG11522.1"/>
    <property type="molecule type" value="Genomic_DNA"/>
</dbReference>
<accession>A0A8J3PC16</accession>
<evidence type="ECO:0000313" key="2">
    <source>
        <dbReference type="EMBL" id="GIG11522.1"/>
    </source>
</evidence>
<evidence type="ECO:0000313" key="3">
    <source>
        <dbReference type="Proteomes" id="UP000630887"/>
    </source>
</evidence>